<comment type="similarity">
    <text evidence="2">Belongs to the EamA transporter family.</text>
</comment>
<name>A0ABS1JBR6_9BACL</name>
<dbReference type="RefSeq" id="WP_201635973.1">
    <property type="nucleotide sequence ID" value="NZ_JAEQNB010000004.1"/>
</dbReference>
<evidence type="ECO:0000259" key="7">
    <source>
        <dbReference type="Pfam" id="PF00892"/>
    </source>
</evidence>
<feature type="transmembrane region" description="Helical" evidence="6">
    <location>
        <begin position="244"/>
        <end position="261"/>
    </location>
</feature>
<dbReference type="SUPFAM" id="SSF103481">
    <property type="entry name" value="Multidrug resistance efflux transporter EmrE"/>
    <property type="match status" value="2"/>
</dbReference>
<feature type="transmembrane region" description="Helical" evidence="6">
    <location>
        <begin position="68"/>
        <end position="87"/>
    </location>
</feature>
<evidence type="ECO:0000256" key="1">
    <source>
        <dbReference type="ARBA" id="ARBA00004127"/>
    </source>
</evidence>
<protein>
    <submittedName>
        <fullName evidence="8">DMT family transporter</fullName>
    </submittedName>
</protein>
<organism evidence="8 9">
    <name type="scientific">Tumebacillus amylolyticus</name>
    <dbReference type="NCBI Taxonomy" id="2801339"/>
    <lineage>
        <taxon>Bacteria</taxon>
        <taxon>Bacillati</taxon>
        <taxon>Bacillota</taxon>
        <taxon>Bacilli</taxon>
        <taxon>Bacillales</taxon>
        <taxon>Alicyclobacillaceae</taxon>
        <taxon>Tumebacillus</taxon>
    </lineage>
</organism>
<gene>
    <name evidence="8" type="ORF">JJB07_13790</name>
</gene>
<feature type="transmembrane region" description="Helical" evidence="6">
    <location>
        <begin position="7"/>
        <end position="29"/>
    </location>
</feature>
<dbReference type="Proteomes" id="UP000602284">
    <property type="component" value="Unassembled WGS sequence"/>
</dbReference>
<evidence type="ECO:0000256" key="6">
    <source>
        <dbReference type="SAM" id="Phobius"/>
    </source>
</evidence>
<reference evidence="8 9" key="1">
    <citation type="submission" date="2021-01" db="EMBL/GenBank/DDBJ databases">
        <title>Tumebacillus sp. strain ITR2 16S ribosomal RNA gene Genome sequencing and assembly.</title>
        <authorList>
            <person name="Kang M."/>
        </authorList>
    </citation>
    <scope>NUCLEOTIDE SEQUENCE [LARGE SCALE GENOMIC DNA]</scope>
    <source>
        <strain evidence="8 9">ITR2</strain>
    </source>
</reference>
<keyword evidence="9" id="KW-1185">Reference proteome</keyword>
<evidence type="ECO:0000256" key="5">
    <source>
        <dbReference type="ARBA" id="ARBA00023136"/>
    </source>
</evidence>
<dbReference type="InterPro" id="IPR050638">
    <property type="entry name" value="AA-Vitamin_Transporters"/>
</dbReference>
<keyword evidence="3 6" id="KW-0812">Transmembrane</keyword>
<feature type="transmembrane region" description="Helical" evidence="6">
    <location>
        <begin position="211"/>
        <end position="232"/>
    </location>
</feature>
<dbReference type="InterPro" id="IPR000620">
    <property type="entry name" value="EamA_dom"/>
</dbReference>
<feature type="transmembrane region" description="Helical" evidence="6">
    <location>
        <begin position="180"/>
        <end position="199"/>
    </location>
</feature>
<keyword evidence="4 6" id="KW-1133">Transmembrane helix</keyword>
<sequence>MNRTTLGVALVLISATCFGVMSIFAVYAYRDGASVLGLLTIRFALAAVLFSLYIGVARVKIRLTMRELLALFILGGVLYATMSFTFFTAVQYISPSLAALLLYSYPVFVAVLSARVDKERLNRRVVLSLLLAMAGLVLVLGTSFADVNPLGIVFGVVSALLYSIYIVLSNRVVKSVPSVVTSGSVTMFTALTLLVVSLSTNQFQLHFGVQAWLAIGGIILFPTIIAMVTFFYGLNIIGSTKASILSMIEPLVTILASALLIGDRLTIAQWIGGGAVLLGALLVMIKQPEEGSLVPE</sequence>
<dbReference type="InterPro" id="IPR037185">
    <property type="entry name" value="EmrE-like"/>
</dbReference>
<dbReference type="Pfam" id="PF00892">
    <property type="entry name" value="EamA"/>
    <property type="match status" value="2"/>
</dbReference>
<evidence type="ECO:0000256" key="2">
    <source>
        <dbReference type="ARBA" id="ARBA00007362"/>
    </source>
</evidence>
<keyword evidence="5 6" id="KW-0472">Membrane</keyword>
<feature type="transmembrane region" description="Helical" evidence="6">
    <location>
        <begin position="125"/>
        <end position="144"/>
    </location>
</feature>
<feature type="transmembrane region" description="Helical" evidence="6">
    <location>
        <begin position="93"/>
        <end position="113"/>
    </location>
</feature>
<evidence type="ECO:0000313" key="8">
    <source>
        <dbReference type="EMBL" id="MBL0387708.1"/>
    </source>
</evidence>
<dbReference type="PANTHER" id="PTHR32322">
    <property type="entry name" value="INNER MEMBRANE TRANSPORTER"/>
    <property type="match status" value="1"/>
</dbReference>
<feature type="domain" description="EamA" evidence="7">
    <location>
        <begin position="6"/>
        <end position="140"/>
    </location>
</feature>
<comment type="caution">
    <text evidence="8">The sequence shown here is derived from an EMBL/GenBank/DDBJ whole genome shotgun (WGS) entry which is preliminary data.</text>
</comment>
<comment type="subcellular location">
    <subcellularLocation>
        <location evidence="1">Endomembrane system</location>
        <topology evidence="1">Multi-pass membrane protein</topology>
    </subcellularLocation>
</comment>
<feature type="transmembrane region" description="Helical" evidence="6">
    <location>
        <begin position="35"/>
        <end position="56"/>
    </location>
</feature>
<proteinExistence type="inferred from homology"/>
<feature type="transmembrane region" description="Helical" evidence="6">
    <location>
        <begin position="150"/>
        <end position="168"/>
    </location>
</feature>
<feature type="transmembrane region" description="Helical" evidence="6">
    <location>
        <begin position="267"/>
        <end position="285"/>
    </location>
</feature>
<feature type="domain" description="EamA" evidence="7">
    <location>
        <begin position="150"/>
        <end position="284"/>
    </location>
</feature>
<evidence type="ECO:0000256" key="4">
    <source>
        <dbReference type="ARBA" id="ARBA00022989"/>
    </source>
</evidence>
<evidence type="ECO:0000313" key="9">
    <source>
        <dbReference type="Proteomes" id="UP000602284"/>
    </source>
</evidence>
<evidence type="ECO:0000256" key="3">
    <source>
        <dbReference type="ARBA" id="ARBA00022692"/>
    </source>
</evidence>
<accession>A0ABS1JBR6</accession>
<dbReference type="PANTHER" id="PTHR32322:SF2">
    <property type="entry name" value="EAMA DOMAIN-CONTAINING PROTEIN"/>
    <property type="match status" value="1"/>
</dbReference>
<dbReference type="EMBL" id="JAEQNB010000004">
    <property type="protein sequence ID" value="MBL0387708.1"/>
    <property type="molecule type" value="Genomic_DNA"/>
</dbReference>